<dbReference type="GO" id="GO:0016878">
    <property type="term" value="F:acid-thiol ligase activity"/>
    <property type="evidence" value="ECO:0007669"/>
    <property type="project" value="UniProtKB-ARBA"/>
</dbReference>
<gene>
    <name evidence="3" type="ORF">SAMN05660324_1893</name>
</gene>
<dbReference type="InterPro" id="IPR042099">
    <property type="entry name" value="ANL_N_sf"/>
</dbReference>
<keyword evidence="4" id="KW-1185">Reference proteome</keyword>
<dbReference type="PANTHER" id="PTHR43767">
    <property type="entry name" value="LONG-CHAIN-FATTY-ACID--COA LIGASE"/>
    <property type="match status" value="1"/>
</dbReference>
<dbReference type="InterPro" id="IPR025110">
    <property type="entry name" value="AMP-bd_C"/>
</dbReference>
<evidence type="ECO:0000259" key="1">
    <source>
        <dbReference type="Pfam" id="PF00501"/>
    </source>
</evidence>
<dbReference type="AlphaFoldDB" id="A0A1G7S628"/>
<dbReference type="RefSeq" id="WP_091061896.1">
    <property type="nucleotide sequence ID" value="NZ_FNCF01000003.1"/>
</dbReference>
<dbReference type="Pfam" id="PF00501">
    <property type="entry name" value="AMP-binding"/>
    <property type="match status" value="1"/>
</dbReference>
<protein>
    <submittedName>
        <fullName evidence="3">Long-chain acyl-CoA synthetase</fullName>
    </submittedName>
</protein>
<feature type="domain" description="AMP-binding enzyme C-terminal" evidence="2">
    <location>
        <begin position="420"/>
        <end position="495"/>
    </location>
</feature>
<proteinExistence type="predicted"/>
<accession>A0A1G7S628</accession>
<evidence type="ECO:0000313" key="3">
    <source>
        <dbReference type="EMBL" id="SDG18476.1"/>
    </source>
</evidence>
<dbReference type="InterPro" id="IPR020845">
    <property type="entry name" value="AMP-binding_CS"/>
</dbReference>
<evidence type="ECO:0000259" key="2">
    <source>
        <dbReference type="Pfam" id="PF13193"/>
    </source>
</evidence>
<name>A0A1G7S628_9ACTN</name>
<dbReference type="OrthoDB" id="9803968at2"/>
<dbReference type="PROSITE" id="PS00455">
    <property type="entry name" value="AMP_BINDING"/>
    <property type="match status" value="1"/>
</dbReference>
<dbReference type="SUPFAM" id="SSF56801">
    <property type="entry name" value="Acetyl-CoA synthetase-like"/>
    <property type="match status" value="1"/>
</dbReference>
<dbReference type="PANTHER" id="PTHR43767:SF1">
    <property type="entry name" value="NONRIBOSOMAL PEPTIDE SYNTHASE PES1 (EUROFUNG)-RELATED"/>
    <property type="match status" value="1"/>
</dbReference>
<dbReference type="Gene3D" id="3.40.50.12780">
    <property type="entry name" value="N-terminal domain of ligase-like"/>
    <property type="match status" value="1"/>
</dbReference>
<organism evidence="3 4">
    <name type="scientific">Klenkia brasiliensis</name>
    <dbReference type="NCBI Taxonomy" id="333142"/>
    <lineage>
        <taxon>Bacteria</taxon>
        <taxon>Bacillati</taxon>
        <taxon>Actinomycetota</taxon>
        <taxon>Actinomycetes</taxon>
        <taxon>Geodermatophilales</taxon>
        <taxon>Geodermatophilaceae</taxon>
        <taxon>Klenkia</taxon>
    </lineage>
</organism>
<dbReference type="Pfam" id="PF13193">
    <property type="entry name" value="AMP-binding_C"/>
    <property type="match status" value="1"/>
</dbReference>
<feature type="domain" description="AMP-dependent synthetase/ligase" evidence="1">
    <location>
        <begin position="12"/>
        <end position="369"/>
    </location>
</feature>
<dbReference type="InterPro" id="IPR050237">
    <property type="entry name" value="ATP-dep_AMP-bd_enzyme"/>
</dbReference>
<reference evidence="4" key="1">
    <citation type="submission" date="2016-10" db="EMBL/GenBank/DDBJ databases">
        <authorList>
            <person name="Varghese N."/>
            <person name="Submissions S."/>
        </authorList>
    </citation>
    <scope>NUCLEOTIDE SEQUENCE [LARGE SCALE GENOMIC DNA]</scope>
    <source>
        <strain evidence="4">DSM 44526</strain>
    </source>
</reference>
<dbReference type="InterPro" id="IPR045851">
    <property type="entry name" value="AMP-bd_C_sf"/>
</dbReference>
<dbReference type="Proteomes" id="UP000198863">
    <property type="component" value="Unassembled WGS sequence"/>
</dbReference>
<dbReference type="InterPro" id="IPR000873">
    <property type="entry name" value="AMP-dep_synth/lig_dom"/>
</dbReference>
<dbReference type="Gene3D" id="3.30.300.30">
    <property type="match status" value="1"/>
</dbReference>
<dbReference type="EMBL" id="FNCF01000003">
    <property type="protein sequence ID" value="SDG18476.1"/>
    <property type="molecule type" value="Genomic_DNA"/>
</dbReference>
<sequence>MNIINQLVRIGRRRPDAVALHCAGAQVTFGDLLDRAGRFAAALLARGLRPGDRVAFYLPNCIEWLPSWAGVLQAGGVVVPVNYLFNPTAVRHVAEDSGATWFLVAPADVARTRDLLDGLPAAERIISLEPAAGACWALSELTDVPERAVTPRLDDAEAMIMYTSGSTGVPKGVRQTHRNTSAQCEAVQQVWSLDGDDHALVCTPLFHVGGLQLISLPTLLAGGTVSLMTRWDKRQWVELALQRRPTVAALVPTMMVDVANDRRDDPVVLPSFRVVAVGGSALPEGPLRRFAEATGISCVRNIYGQTEQNGLSATEPLDEPQRDRSLGRPLEQVVAWQVVPVGEREAAPLGSGVVGELWVRGDAVTPGYWQNDAATTDRFTDGWFRTADMVTADADGFLYYVERTDDLIISGGENVFPQMVENHLASSPLIAEVAVIGTPHERYMQQVTAIVVPVDPTTTAEDLSAWCRSHPDLQGLQRPRRIEVVDELPRMANSKIDRMALKRRFAQA</sequence>
<evidence type="ECO:0000313" key="4">
    <source>
        <dbReference type="Proteomes" id="UP000198863"/>
    </source>
</evidence>